<keyword evidence="4" id="KW-1185">Reference proteome</keyword>
<dbReference type="KEGG" id="meiy:MIN45_P2166"/>
<name>A0AAU9CTP2_9GAMM</name>
<dbReference type="InterPro" id="IPR050194">
    <property type="entry name" value="Glycosyltransferase_grp1"/>
</dbReference>
<dbReference type="GO" id="GO:0016757">
    <property type="term" value="F:glycosyltransferase activity"/>
    <property type="evidence" value="ECO:0007669"/>
    <property type="project" value="UniProtKB-KW"/>
</dbReference>
<dbReference type="Proteomes" id="UP001321450">
    <property type="component" value="Chromosome"/>
</dbReference>
<proteinExistence type="predicted"/>
<evidence type="ECO:0000259" key="2">
    <source>
        <dbReference type="Pfam" id="PF13439"/>
    </source>
</evidence>
<dbReference type="InterPro" id="IPR001296">
    <property type="entry name" value="Glyco_trans_1"/>
</dbReference>
<dbReference type="Pfam" id="PF13439">
    <property type="entry name" value="Glyco_transf_4"/>
    <property type="match status" value="1"/>
</dbReference>
<sequence>MSLPHVGIVSPEFPPDIGGVENYALGYIRALAGMGHPVTVFTRRHPQGEIELSGVAVRPVLKLRRVLDRKLLETPGIDAWHAMNAAYAWIAEETEKPVVVSVHGNDFLRAYYPVTAPALYRFGPLWRLEGKLRRLERVWRGHTTRMLRRWLPQATAIFTNSRYTERVLLEKIPSCRGKTVAAMVGVDPFFLAPPLVEDGDTKIPRLISITRLSEPRKNIHLVLEALARLRDRHQFHYTVVGDGSQRPRLEKRVKALGLTGRVTFTGSLPRESLREQLRRAHLFILTASVLPHSHEGFGLVYLEAAACGVPSLAAHLAGATEAVAEGESGFFVEKPETEAIASALGAFLEGKIRFSRQRCREFARRFSWEQVVEKAQPFYAEKR</sequence>
<dbReference type="EMBL" id="AP024718">
    <property type="protein sequence ID" value="BCX89793.1"/>
    <property type="molecule type" value="Genomic_DNA"/>
</dbReference>
<dbReference type="RefSeq" id="WP_286292339.1">
    <property type="nucleotide sequence ID" value="NZ_AP024718.1"/>
</dbReference>
<dbReference type="InterPro" id="IPR028098">
    <property type="entry name" value="Glyco_trans_4-like_N"/>
</dbReference>
<accession>A0AAU9CTP2</accession>
<dbReference type="EC" id="2.4.1.346" evidence="3"/>
<evidence type="ECO:0000313" key="4">
    <source>
        <dbReference type="Proteomes" id="UP001321450"/>
    </source>
</evidence>
<feature type="domain" description="Glycosyl transferase family 1" evidence="1">
    <location>
        <begin position="204"/>
        <end position="365"/>
    </location>
</feature>
<dbReference type="Gene3D" id="3.40.50.2000">
    <property type="entry name" value="Glycogen Phosphorylase B"/>
    <property type="match status" value="2"/>
</dbReference>
<dbReference type="Pfam" id="PF00534">
    <property type="entry name" value="Glycos_transf_1"/>
    <property type="match status" value="1"/>
</dbReference>
<protein>
    <submittedName>
        <fullName evidence="3">Phosphatidyl-myo-inositol dimannoside synthase</fullName>
        <ecNumber evidence="3">2.4.1.346</ecNumber>
    </submittedName>
</protein>
<evidence type="ECO:0000259" key="1">
    <source>
        <dbReference type="Pfam" id="PF00534"/>
    </source>
</evidence>
<keyword evidence="3" id="KW-0808">Transferase</keyword>
<gene>
    <name evidence="3" type="ORF">MIN45_P2166</name>
</gene>
<keyword evidence="3" id="KW-0328">Glycosyltransferase</keyword>
<evidence type="ECO:0000313" key="3">
    <source>
        <dbReference type="EMBL" id="BCX89793.1"/>
    </source>
</evidence>
<reference evidence="4" key="1">
    <citation type="journal article" date="2024" name="Int. J. Syst. Evol. Microbiol.">
        <title>Methylomarinovum tepidoasis sp. nov., a moderately thermophilic methanotroph of the family Methylothermaceae isolated from a deep-sea hydrothermal field.</title>
        <authorList>
            <person name="Hirayama H."/>
            <person name="Takaki Y."/>
            <person name="Abe M."/>
            <person name="Miyazaki M."/>
            <person name="Uematsu K."/>
            <person name="Matsui Y."/>
            <person name="Takai K."/>
        </authorList>
    </citation>
    <scope>NUCLEOTIDE SEQUENCE [LARGE SCALE GENOMIC DNA]</scope>
    <source>
        <strain evidence="4">IN45</strain>
    </source>
</reference>
<dbReference type="AlphaFoldDB" id="A0AAU9CTP2"/>
<dbReference type="PANTHER" id="PTHR45947:SF3">
    <property type="entry name" value="SULFOQUINOVOSYL TRANSFERASE SQD2"/>
    <property type="match status" value="1"/>
</dbReference>
<organism evidence="3 4">
    <name type="scientific">Methylomarinovum tepidoasis</name>
    <dbReference type="NCBI Taxonomy" id="2840183"/>
    <lineage>
        <taxon>Bacteria</taxon>
        <taxon>Pseudomonadati</taxon>
        <taxon>Pseudomonadota</taxon>
        <taxon>Gammaproteobacteria</taxon>
        <taxon>Methylococcales</taxon>
        <taxon>Methylothermaceae</taxon>
        <taxon>Methylomarinovum</taxon>
    </lineage>
</organism>
<dbReference type="SUPFAM" id="SSF53756">
    <property type="entry name" value="UDP-Glycosyltransferase/glycogen phosphorylase"/>
    <property type="match status" value="1"/>
</dbReference>
<dbReference type="PANTHER" id="PTHR45947">
    <property type="entry name" value="SULFOQUINOVOSYL TRANSFERASE SQD2"/>
    <property type="match status" value="1"/>
</dbReference>
<feature type="domain" description="Glycosyltransferase subfamily 4-like N-terminal" evidence="2">
    <location>
        <begin position="17"/>
        <end position="178"/>
    </location>
</feature>
<dbReference type="CDD" id="cd03801">
    <property type="entry name" value="GT4_PimA-like"/>
    <property type="match status" value="1"/>
</dbReference>